<reference evidence="1" key="1">
    <citation type="submission" date="2019-09" db="EMBL/GenBank/DDBJ databases">
        <authorList>
            <person name="Rodrigo-Torres L."/>
            <person name="Arahal R. D."/>
            <person name="Lucena T."/>
        </authorList>
    </citation>
    <scope>NUCLEOTIDE SEQUENCE</scope>
    <source>
        <strain evidence="1">ISS653</strain>
    </source>
</reference>
<dbReference type="Proteomes" id="UP000356253">
    <property type="component" value="Unassembled WGS sequence"/>
</dbReference>
<protein>
    <submittedName>
        <fullName evidence="1">Bifunctional NMN adenylyltransferase/Nudix hydrolase</fullName>
    </submittedName>
</protein>
<keyword evidence="1" id="KW-0548">Nucleotidyltransferase</keyword>
<name>A0AC61YCF0_9FLAO</name>
<evidence type="ECO:0000313" key="2">
    <source>
        <dbReference type="Proteomes" id="UP000356253"/>
    </source>
</evidence>
<sequence length="140" mass="15944">MKQDISITTDAVIFAEEKEGLYVLLIKRKNEPYQGQWALPGGFLEEDELLETGCLRELQEETGLKLDKVERVGVYDAIQRDPRGRTISVAFTTKLSKRKTIKGSDDAAEAKWMLLKEVEEIAFDHGQIIEESLEKLQMSL</sequence>
<evidence type="ECO:0000313" key="1">
    <source>
        <dbReference type="EMBL" id="VVV02176.1"/>
    </source>
</evidence>
<comment type="caution">
    <text evidence="1">The sequence shown here is derived from an EMBL/GenBank/DDBJ whole genome shotgun (WGS) entry which is preliminary data.</text>
</comment>
<keyword evidence="1" id="KW-0378">Hydrolase</keyword>
<accession>A0AC61YCF0</accession>
<dbReference type="EMBL" id="CABVMM010000015">
    <property type="protein sequence ID" value="VVV02176.1"/>
    <property type="molecule type" value="Genomic_DNA"/>
</dbReference>
<keyword evidence="2" id="KW-1185">Reference proteome</keyword>
<keyword evidence="1" id="KW-0808">Transferase</keyword>
<gene>
    <name evidence="1" type="ORF">FVB9532_03474</name>
</gene>
<proteinExistence type="predicted"/>
<organism evidence="1 2">
    <name type="scientific">Mesonia oceanica</name>
    <dbReference type="NCBI Taxonomy" id="2687242"/>
    <lineage>
        <taxon>Bacteria</taxon>
        <taxon>Pseudomonadati</taxon>
        <taxon>Bacteroidota</taxon>
        <taxon>Flavobacteriia</taxon>
        <taxon>Flavobacteriales</taxon>
        <taxon>Flavobacteriaceae</taxon>
        <taxon>Mesonia</taxon>
    </lineage>
</organism>